<dbReference type="InterPro" id="IPR054564">
    <property type="entry name" value="Gp18_domIII_N"/>
</dbReference>
<dbReference type="Pfam" id="PF04984">
    <property type="entry name" value="Phage_sheath_1"/>
    <property type="match status" value="1"/>
</dbReference>
<dbReference type="RefSeq" id="WP_038619053.1">
    <property type="nucleotide sequence ID" value="NZ_CP009553.3"/>
</dbReference>
<proteinExistence type="inferred from homology"/>
<evidence type="ECO:0000259" key="2">
    <source>
        <dbReference type="Pfam" id="PF04984"/>
    </source>
</evidence>
<sequence>MASDYHHGVRVLELNDGTRPIRTIETAVIGMVCTAEDADATEYPLNVPVLKTNVQAAIGKAGTKGTLAASLDAIADQTNCATVIVRVAEGKTPEETTSAIIGTTTADGKYTGMKALLSAKNKVGVQPRILGVPGFDSLPVSTELTGIAQKLRAFQYAAAWECATKEDVIAYRENFGARETMIIWPDFVSWDTVANREASAYAVARALGMRAKIDNETGWHKTLSNVPVNGVTGISKDVFWDLQDPSTDAGFLNSHDVTTLINHQGFRFWGSRTCSADPLFAFENYTRTAQILADTMAEAHFWAVDGPLNPSLARDIIEGVNAKMRSLVTAGYLIGGSAWYDEAPNTKESLKSGKLFIDYDYTPVPPLEDLSFRQRITDRYLVDFAAKVAAAA</sequence>
<protein>
    <submittedName>
        <fullName evidence="5">Phage tail sheath protein</fullName>
    </submittedName>
</protein>
<dbReference type="InterPro" id="IPR020287">
    <property type="entry name" value="Tail_sheath_C"/>
</dbReference>
<dbReference type="OrthoDB" id="9767864at2"/>
<feature type="domain" description="Tail sheath protein C-terminal" evidence="3">
    <location>
        <begin position="276"/>
        <end position="377"/>
    </location>
</feature>
<evidence type="ECO:0000256" key="1">
    <source>
        <dbReference type="ARBA" id="ARBA00008005"/>
    </source>
</evidence>
<dbReference type="KEGG" id="ppnm:LV28_12345"/>
<evidence type="ECO:0000259" key="4">
    <source>
        <dbReference type="Pfam" id="PF22671"/>
    </source>
</evidence>
<comment type="similarity">
    <text evidence="1">Belongs to the myoviridae tail sheath protein family.</text>
</comment>
<dbReference type="Proteomes" id="UP000254573">
    <property type="component" value="Unassembled WGS sequence"/>
</dbReference>
<feature type="domain" description="Tail sheath protein subtilisin-like" evidence="2">
    <location>
        <begin position="108"/>
        <end position="274"/>
    </location>
</feature>
<dbReference type="AlphaFoldDB" id="A0A378YM55"/>
<dbReference type="Pfam" id="PF17482">
    <property type="entry name" value="Phage_sheath_1C"/>
    <property type="match status" value="1"/>
</dbReference>
<dbReference type="PANTHER" id="PTHR35861:SF1">
    <property type="entry name" value="PHAGE TAIL SHEATH PROTEIN"/>
    <property type="match status" value="1"/>
</dbReference>
<accession>A0A378YM55</accession>
<evidence type="ECO:0000259" key="3">
    <source>
        <dbReference type="Pfam" id="PF17482"/>
    </source>
</evidence>
<reference evidence="5 6" key="1">
    <citation type="submission" date="2018-06" db="EMBL/GenBank/DDBJ databases">
        <authorList>
            <consortium name="Pathogen Informatics"/>
            <person name="Doyle S."/>
        </authorList>
    </citation>
    <scope>NUCLEOTIDE SEQUENCE [LARGE SCALE GENOMIC DNA]</scope>
    <source>
        <strain evidence="5 6">NCTC13160</strain>
    </source>
</reference>
<gene>
    <name evidence="5" type="ORF">NCTC13160_02429</name>
</gene>
<evidence type="ECO:0000313" key="5">
    <source>
        <dbReference type="EMBL" id="SUA78252.1"/>
    </source>
</evidence>
<dbReference type="InterPro" id="IPR035089">
    <property type="entry name" value="Phage_sheath_subtilisin"/>
</dbReference>
<dbReference type="PANTHER" id="PTHR35861">
    <property type="match status" value="1"/>
</dbReference>
<dbReference type="Pfam" id="PF22671">
    <property type="entry name" value="Gp18_domIII_N"/>
    <property type="match status" value="1"/>
</dbReference>
<dbReference type="InterPro" id="IPR052042">
    <property type="entry name" value="Tail_sheath_structural"/>
</dbReference>
<evidence type="ECO:0000313" key="6">
    <source>
        <dbReference type="Proteomes" id="UP000254573"/>
    </source>
</evidence>
<organism evidence="5 6">
    <name type="scientific">Pandoraea pnomenusa</name>
    <dbReference type="NCBI Taxonomy" id="93220"/>
    <lineage>
        <taxon>Bacteria</taxon>
        <taxon>Pseudomonadati</taxon>
        <taxon>Pseudomonadota</taxon>
        <taxon>Betaproteobacteria</taxon>
        <taxon>Burkholderiales</taxon>
        <taxon>Burkholderiaceae</taxon>
        <taxon>Pandoraea</taxon>
    </lineage>
</organism>
<feature type="domain" description="Tail sheath protein Gp18-like" evidence="4">
    <location>
        <begin position="27"/>
        <end position="87"/>
    </location>
</feature>
<name>A0A378YM55_9BURK</name>
<dbReference type="EMBL" id="UGSG01000001">
    <property type="protein sequence ID" value="SUA78252.1"/>
    <property type="molecule type" value="Genomic_DNA"/>
</dbReference>